<evidence type="ECO:0000256" key="4">
    <source>
        <dbReference type="ARBA" id="ARBA00022989"/>
    </source>
</evidence>
<dbReference type="InterPro" id="IPR050250">
    <property type="entry name" value="Macrolide_Exporter_MacB"/>
</dbReference>
<feature type="transmembrane region" description="Helical" evidence="7">
    <location>
        <begin position="1848"/>
        <end position="1869"/>
    </location>
</feature>
<evidence type="ECO:0000256" key="5">
    <source>
        <dbReference type="ARBA" id="ARBA00023136"/>
    </source>
</evidence>
<proteinExistence type="inferred from homology"/>
<feature type="transmembrane region" description="Helical" evidence="7">
    <location>
        <begin position="2685"/>
        <end position="2709"/>
    </location>
</feature>
<keyword evidence="10" id="KW-1185">Reference proteome</keyword>
<feature type="transmembrane region" description="Helical" evidence="7">
    <location>
        <begin position="2594"/>
        <end position="2619"/>
    </location>
</feature>
<evidence type="ECO:0000259" key="8">
    <source>
        <dbReference type="Pfam" id="PF02687"/>
    </source>
</evidence>
<organism evidence="9 10">
    <name type="scientific">Mycoplasmopsis gallopavonis</name>
    <dbReference type="NCBI Taxonomy" id="76629"/>
    <lineage>
        <taxon>Bacteria</taxon>
        <taxon>Bacillati</taxon>
        <taxon>Mycoplasmatota</taxon>
        <taxon>Mycoplasmoidales</taxon>
        <taxon>Metamycoplasmataceae</taxon>
        <taxon>Mycoplasmopsis</taxon>
    </lineage>
</organism>
<comment type="subcellular location">
    <subcellularLocation>
        <location evidence="1">Cell membrane</location>
        <topology evidence="1">Multi-pass membrane protein</topology>
    </subcellularLocation>
</comment>
<evidence type="ECO:0000313" key="9">
    <source>
        <dbReference type="EMBL" id="VEU72971.1"/>
    </source>
</evidence>
<dbReference type="EMBL" id="LR215031">
    <property type="protein sequence ID" value="VEU72971.1"/>
    <property type="molecule type" value="Genomic_DNA"/>
</dbReference>
<dbReference type="OrthoDB" id="403889at2"/>
<dbReference type="InterPro" id="IPR003838">
    <property type="entry name" value="ABC3_permease_C"/>
</dbReference>
<dbReference type="PANTHER" id="PTHR30572:SF4">
    <property type="entry name" value="ABC TRANSPORTER PERMEASE YTRF"/>
    <property type="match status" value="1"/>
</dbReference>
<name>A0A449AZP3_9BACT</name>
<comment type="similarity">
    <text evidence="6">Belongs to the ABC-4 integral membrane protein family.</text>
</comment>
<dbReference type="KEGG" id="mgal:NCTC10186_00458"/>
<evidence type="ECO:0000256" key="2">
    <source>
        <dbReference type="ARBA" id="ARBA00022475"/>
    </source>
</evidence>
<dbReference type="Proteomes" id="UP000289862">
    <property type="component" value="Chromosome"/>
</dbReference>
<evidence type="ECO:0000256" key="3">
    <source>
        <dbReference type="ARBA" id="ARBA00022692"/>
    </source>
</evidence>
<dbReference type="PANTHER" id="PTHR30572">
    <property type="entry name" value="MEMBRANE COMPONENT OF TRANSPORTER-RELATED"/>
    <property type="match status" value="1"/>
</dbReference>
<feature type="transmembrane region" description="Helical" evidence="7">
    <location>
        <begin position="2640"/>
        <end position="2673"/>
    </location>
</feature>
<keyword evidence="5 7" id="KW-0472">Membrane</keyword>
<sequence>MWRLFKEVWRSLFKNKIVVSGLAILIFLTSGIFTLLNDTYQSMQRQYNSYKKKSDYHDLTVDINLPANGTAFNNGYYVNGLSQNSARQDYNKPLNYIQVDENGQELFNQVYKIIDFNSLKDQEFLNLSIFFKTPEEKQSYANKYIKTYDFLNLYANYNPEKSNLNDQPLLQLYFEDSLRKIVLKQNYQIDLYTKENGTYTNDLISRTINKNNSAEFRFDKQYKLSDIGFLGSINDREIFINQVPELFVDVTTNDFLATFDRLKARNWEKENRLVLKVSSQNVARALGFVPAENNSYYKRRLNDEFSSGLISILQIDDLATLINKKLKMRFSYESIIPNSEITVTNKKKFTFLKDKDYSIPTEWTGIQENYTFFTRKNYHLTYDEFHKNDWTGTYLTFIESLKEKNRLTPEIVDFSLWEKSLKSFVLRYDAEGNLLPSEHLSEGNDSIVSNGSITLTEATTLKLKLAPSKYQEISDAIFKNPDLIVDFKNNGQTKTSIQNYYSLEQPKTIAQLETNKDNLTFSEFKDITNKQINEERFKIIKDGALRITKQNIYNKVLERVGDPKNIGIRQTITIDSFNDNEKYVFHLVNTGDTEGKVLEIPIEINKLVNEDAANIKLDGSQFQDSSIFKSKQIPPFVAKVLIYQANYNVSPDPRYINPDIEYNNIIFNNYLSKETSTLRNKKIYKLSKYGYDLAPNFANLGVTWNAGKLILLHPVYSIAQANKIQYWENVHLEKYPNGTMDIEQFYELISASNNLLTIKAQINPDGWVAKSSDFSNQVYVPFGYRGPNTEIELEARLFNTLKKGIDSVEKSLLSTDLIKDSFITKEQVYSLSRAFEISIEKNNFAKVFSSAQINFNILPKMILDGIYELAHDPNGDQVAKILITILNRIKEKILAQNPSQRKEYLTNEIQKIDNFVSTAFGSSFTFGLPWKNLVDLSKDPIVVIDNLIKIINSINFQQFTEYTNDFFINLYNKYFDIDGNKVEEEYVEKHPDEIFYQRKISYHEIALWLLKSIDWEHARDGLLSLIDNLNIELISNFDSPDNPLSQFFNLLGDGLKTLLNQMDAYKNNSKFRFHNLINGIKDLIKGFELDTFVRILDSKIKVTKFDLVETTYDLEFKTNVSKTKYYSAGYLNSTIWLQSFLQSLFAQPGSNKRIKEILIQMFNISSKGSTIKIDENTYITIPVADPDKLDYFDFLPLFQSKPSVNNSAEPSGPPTLNDQSDFVKLEYVLEFVKTKQEIVWDELKMIEKQLLGTFFGWSGQDKNGNKVVYNQEDISQKVREWTEILNLIKLDTNNTKLKSNLSISNLFKYFDTTNDAQSSSLFFSLAKRIIGIFDQYNSDDEYAYVGPAFNLFKPLWEVLEVEGASLEAKKVFLNQLLALANRQNVIEMFNSFDLFQPASLNIAGYQKTKFGVSRSLANPQKMRDLFFAKNENNEYEFSGLNYLANNNPQFKQYLQEHELELTKLFSYIASSDAFFNYGEITQIGSYKLGYKNLLSVVLNNLINGFLTNEYVNQNFKVLNWIFKKNYNTISLSSIGVSDVLLNPLLRAKNPQLLIWLLADTNSIGEEANSNSNIAYFINQKLVDFETLFNNEKWSYEFVDTLLKLNLTPSIPNPIVGRDYTFQVAIDNDYILTLQKLISENKEKYSPFDINLIDTIIKMMDSITNVTYTSSLLQFNKPESYLAKANFAWLQKNNKKIYNGKIPANPVDIMSLISKLPNDYKINISGSDYIIIGDDITFDYLYPVIDENNIQVNTKNQAIVYVNQAGFDRIRQSFRGNLVKEYLTVKAPLKYTNKQIKDLQKDLEEIVQKSIVSSVNLQRVYLTNEIDPLNPERSLRITTTNGIIRAVKLVALVFLIILVALVGISIIFIIKRYIANKNKVIGILVAQGYTPLQIALSLTTFAFFTIFLGGTLGFLTGFMFHGLSIRLLQSYWTIPITTLDLSLTSLLINILTPLGAMCLLIIIIALHSLKFKAIDLMSGIVELNTSEFNAKIQKWSKKKNIKTKFSLSLLFNSFGKLMSFAISVILASITTVFAFGTFGVFDRSINWTYGNRHYNYKYDLSSPTREGGALNPYNLSSTDLANGLYVPIGVGEEMNMYQSNYFGTGYSPAINVYNANGNPGQFTGHLITQFSVNIKINKGVSIDPWSIVYNSLPDTQKSRITLVRDKVGFALESTQVGLVYQEKRDVNGNLVKTNEIDGAKTKQNRDWFFHYVPNEQNVVDGKFYFYKWNNLSNKFDREEITTDNHRAEYRQFLANGYAALNLENQRKEELRAQAKTDEEKAKLAPIYDFFVSFNSIYFDPKEDEGFTYVQTSLKDTNIKLYGYQDNSKFVEVVNLKGDNLISLINQKFKEQGEDVTKEIPVVINNVSRSLFNLKEGSIFKASVQNHIDRYKEKVNAIMGLDSNLYQKEYKFKVVGIINTYINNEFIIPKKAADKIVGLDSLTSNPKYPVFNGILSKSTEPKQLIWTTGLYSNSGYSPSGDSFNADKLEENERNDLFDGIFGSSAFVENLAPGVMEKDGYTPEQIIKFLNPNFDLNTYSSTALKQEYQTAKRNAAINIQKFANIYSDSVYTALAFTLDAKEIEVGFTKTISSTVQIIITIISILSFLVSIIILIIISTILINENEKNIAIWSILGYNNREKIRMFFGIYIPFILTALAIAIPLGIGFMLIFGGFLTSTAAIAVPLNITLLTVLLTVLVVFLIFTLTSILIWRSINKIKAIDLLKGK</sequence>
<evidence type="ECO:0000256" key="6">
    <source>
        <dbReference type="ARBA" id="ARBA00038076"/>
    </source>
</evidence>
<feature type="transmembrane region" description="Helical" evidence="7">
    <location>
        <begin position="2016"/>
        <end position="2040"/>
    </location>
</feature>
<feature type="transmembrane region" description="Helical" evidence="7">
    <location>
        <begin position="1942"/>
        <end position="1965"/>
    </location>
</feature>
<feature type="transmembrane region" description="Helical" evidence="7">
    <location>
        <begin position="1900"/>
        <end position="1922"/>
    </location>
</feature>
<dbReference type="GO" id="GO:0022857">
    <property type="term" value="F:transmembrane transporter activity"/>
    <property type="evidence" value="ECO:0007669"/>
    <property type="project" value="TreeGrafter"/>
</dbReference>
<gene>
    <name evidence="9" type="ORF">NCTC10186_00458</name>
</gene>
<accession>A0A449AZP3</accession>
<evidence type="ECO:0000256" key="1">
    <source>
        <dbReference type="ARBA" id="ARBA00004651"/>
    </source>
</evidence>
<evidence type="ECO:0000256" key="7">
    <source>
        <dbReference type="SAM" id="Phobius"/>
    </source>
</evidence>
<feature type="transmembrane region" description="Helical" evidence="7">
    <location>
        <begin position="12"/>
        <end position="36"/>
    </location>
</feature>
<keyword evidence="4 7" id="KW-1133">Transmembrane helix</keyword>
<dbReference type="RefSeq" id="WP_119571981.1">
    <property type="nucleotide sequence ID" value="NZ_LR215031.1"/>
</dbReference>
<dbReference type="Pfam" id="PF02687">
    <property type="entry name" value="FtsX"/>
    <property type="match status" value="2"/>
</dbReference>
<evidence type="ECO:0000313" key="10">
    <source>
        <dbReference type="Proteomes" id="UP000289862"/>
    </source>
</evidence>
<feature type="domain" description="ABC3 transporter permease C-terminal" evidence="8">
    <location>
        <begin position="1852"/>
        <end position="1969"/>
    </location>
</feature>
<feature type="domain" description="ABC3 transporter permease C-terminal" evidence="8">
    <location>
        <begin position="2598"/>
        <end position="2715"/>
    </location>
</feature>
<reference evidence="9 10" key="1">
    <citation type="submission" date="2019-01" db="EMBL/GenBank/DDBJ databases">
        <authorList>
            <consortium name="Pathogen Informatics"/>
        </authorList>
    </citation>
    <scope>NUCLEOTIDE SEQUENCE [LARGE SCALE GENOMIC DNA]</scope>
    <source>
        <strain evidence="9 10">NCTC10186</strain>
    </source>
</reference>
<dbReference type="GO" id="GO:0005886">
    <property type="term" value="C:plasma membrane"/>
    <property type="evidence" value="ECO:0007669"/>
    <property type="project" value="UniProtKB-SubCell"/>
</dbReference>
<keyword evidence="2" id="KW-1003">Cell membrane</keyword>
<protein>
    <submittedName>
        <fullName evidence="9">Uncharacterized ABC transporter permease MG468 homolog</fullName>
    </submittedName>
</protein>
<keyword evidence="3 7" id="KW-0812">Transmembrane</keyword>